<sequence length="286" mass="32842">MGVKRILDWFGANPMRSAIACIVAILVLGSAANMLSPPQMVRNWYPYLSHTPQVEISETGFSVSPVSDWSYDYGVETDTTYQDSASYNFDHLRRVWFMLEPQPGSQLAAHTLLLFEFEGDRLLGLTIEARREEGEDYSAFHGQFNAFELIYIWASARDLLVRRAVMLDHEVFVYPVDITDEQNRMLLTHLLERSQSLSHTPRYYNTIVSNCTNELAKAAGFHWAPAYVLTGRSDEYLYRRGILPGASFEQAHRRSDITTFVQALNEAPPEVFDRALLQELRRRNHL</sequence>
<dbReference type="Pfam" id="PF13387">
    <property type="entry name" value="Lnb_N"/>
    <property type="match status" value="1"/>
</dbReference>
<dbReference type="EMBL" id="CP013244">
    <property type="protein sequence ID" value="ANP46944.1"/>
    <property type="molecule type" value="Genomic_DNA"/>
</dbReference>
<dbReference type="AlphaFoldDB" id="A0A1B1AK54"/>
<dbReference type="InParanoid" id="A0A1B1AK54"/>
<name>A0A1B1AK54_9PROT</name>
<dbReference type="Proteomes" id="UP000092498">
    <property type="component" value="Chromosome"/>
</dbReference>
<evidence type="ECO:0000259" key="1">
    <source>
        <dbReference type="Pfam" id="PF13387"/>
    </source>
</evidence>
<evidence type="ECO:0000313" key="2">
    <source>
        <dbReference type="EMBL" id="ANP46944.1"/>
    </source>
</evidence>
<protein>
    <recommendedName>
        <fullName evidence="1">Lnb N-terminal periplasmic domain-containing protein</fullName>
    </recommendedName>
</protein>
<proteinExistence type="predicted"/>
<accession>A0A1B1AK54</accession>
<keyword evidence="3" id="KW-1185">Reference proteome</keyword>
<gene>
    <name evidence="2" type="ORF">ATE48_13970</name>
</gene>
<organism evidence="2 3">
    <name type="scientific">Candidatus Viadribacter manganicus</name>
    <dbReference type="NCBI Taxonomy" id="1759059"/>
    <lineage>
        <taxon>Bacteria</taxon>
        <taxon>Pseudomonadati</taxon>
        <taxon>Pseudomonadota</taxon>
        <taxon>Alphaproteobacteria</taxon>
        <taxon>Hyphomonadales</taxon>
        <taxon>Hyphomonadaceae</taxon>
        <taxon>Candidatus Viadribacter</taxon>
    </lineage>
</organism>
<evidence type="ECO:0000313" key="3">
    <source>
        <dbReference type="Proteomes" id="UP000092498"/>
    </source>
</evidence>
<reference evidence="2 3" key="1">
    <citation type="submission" date="2015-11" db="EMBL/GenBank/DDBJ databases">
        <title>Whole-Genome Sequence of Candidatus Oderbacter manganicum from the National Park Lower Oder Valley, Germany.</title>
        <authorList>
            <person name="Braun B."/>
            <person name="Liere K."/>
            <person name="Szewzyk U."/>
        </authorList>
    </citation>
    <scope>NUCLEOTIDE SEQUENCE [LARGE SCALE GENOMIC DNA]</scope>
    <source>
        <strain evidence="2 3">OTSz_A_272</strain>
    </source>
</reference>
<dbReference type="KEGG" id="cbot:ATE48_13970"/>
<dbReference type="InterPro" id="IPR025178">
    <property type="entry name" value="Lnb_N"/>
</dbReference>
<feature type="domain" description="Lnb N-terminal periplasmic" evidence="1">
    <location>
        <begin position="85"/>
        <end position="219"/>
    </location>
</feature>